<dbReference type="OrthoDB" id="5829at2157"/>
<evidence type="ECO:0000256" key="9">
    <source>
        <dbReference type="ARBA" id="ARBA00022723"/>
    </source>
</evidence>
<dbReference type="EMBL" id="CP003531">
    <property type="protein sequence ID" value="AFK50689.1"/>
    <property type="molecule type" value="Genomic_DNA"/>
</dbReference>
<dbReference type="AlphaFoldDB" id="I3TD51"/>
<dbReference type="InterPro" id="IPR002803">
    <property type="entry name" value="FBPase_V"/>
</dbReference>
<dbReference type="KEGG" id="thg:TCELL_0264"/>
<evidence type="ECO:0000256" key="10">
    <source>
        <dbReference type="ARBA" id="ARBA00022801"/>
    </source>
</evidence>
<feature type="active site" description="Schiff-base intermediate with DHAP; for FBP aldolase activity" evidence="15">
    <location>
        <position position="233"/>
    </location>
</feature>
<proteinExistence type="inferred from homology"/>
<dbReference type="eggNOG" id="arCOG04180">
    <property type="taxonomic scope" value="Archaea"/>
</dbReference>
<dbReference type="PANTHER" id="PTHR38341:SF1">
    <property type="entry name" value="FRUCTOSE-1,6-BISPHOSPHATE ALDOLASE_PHOSPHATASE"/>
    <property type="match status" value="1"/>
</dbReference>
<keyword evidence="17" id="KW-1185">Reference proteome</keyword>
<feature type="binding site" evidence="15">
    <location>
        <position position="288"/>
    </location>
    <ligand>
        <name>dihydroxyacetone phosphate</name>
        <dbReference type="ChEBI" id="CHEBI:57642"/>
    </ligand>
</feature>
<feature type="binding site" evidence="15">
    <location>
        <position position="13"/>
    </location>
    <ligand>
        <name>Mg(2+)</name>
        <dbReference type="ChEBI" id="CHEBI:18420"/>
        <label>1</label>
    </ligand>
</feature>
<feature type="binding site" evidence="15">
    <location>
        <position position="235"/>
    </location>
    <ligand>
        <name>Mg(2+)</name>
        <dbReference type="ChEBI" id="CHEBI:18420"/>
        <label>3</label>
    </ligand>
</feature>
<keyword evidence="13 15" id="KW-0704">Schiff base</keyword>
<feature type="binding site" evidence="15">
    <location>
        <position position="134"/>
    </location>
    <ligand>
        <name>dihydroxyacetone phosphate</name>
        <dbReference type="ChEBI" id="CHEBI:57642"/>
    </ligand>
</feature>
<keyword evidence="9 15" id="KW-0479">Metal-binding</keyword>
<dbReference type="SUPFAM" id="SSF111249">
    <property type="entry name" value="Sulfolobus fructose-1,6-bisphosphatase-like"/>
    <property type="match status" value="1"/>
</dbReference>
<dbReference type="GO" id="GO:0000287">
    <property type="term" value="F:magnesium ion binding"/>
    <property type="evidence" value="ECO:0007669"/>
    <property type="project" value="UniProtKB-UniRule"/>
</dbReference>
<keyword evidence="10 15" id="KW-0378">Hydrolase</keyword>
<feature type="binding site" evidence="15">
    <location>
        <position position="267"/>
    </location>
    <ligand>
        <name>dihydroxyacetone phosphate</name>
        <dbReference type="ChEBI" id="CHEBI:57642"/>
    </ligand>
</feature>
<comment type="function">
    <text evidence="15">Catalyzes two subsequent steps in gluconeogenesis: the aldol condensation of dihydroxyacetone phosphate (DHAP) and glyceraldehyde-3-phosphate (GA3P) to fructose-1,6-bisphosphate (FBP), and the dephosphorylation of FBP to fructose-6-phosphate (F6P).</text>
</comment>
<comment type="domain">
    <text evidence="15">Consists of a single catalytic domain, but remodels its active-site architecture via a large structural change to exhibit dual activities.</text>
</comment>
<dbReference type="Pfam" id="PF01950">
    <property type="entry name" value="FBPase_3"/>
    <property type="match status" value="1"/>
</dbReference>
<comment type="pathway">
    <text evidence="3 15">Carbohydrate biosynthesis; gluconeogenesis.</text>
</comment>
<feature type="binding site" evidence="15">
    <location>
        <position position="20"/>
    </location>
    <ligand>
        <name>dihydroxyacetone phosphate</name>
        <dbReference type="ChEBI" id="CHEBI:57642"/>
    </ligand>
</feature>
<dbReference type="GeneID" id="13012547"/>
<feature type="binding site" description="in other chain" evidence="15">
    <location>
        <position position="20"/>
    </location>
    <ligand>
        <name>beta-D-fructose 1,6-bisphosphate</name>
        <dbReference type="ChEBI" id="CHEBI:32966"/>
        <note>ligand shared between dimeric partners</note>
    </ligand>
</feature>
<dbReference type="PIRSF" id="PIRSF015647">
    <property type="entry name" value="FBPtase_archl"/>
    <property type="match status" value="1"/>
</dbReference>
<evidence type="ECO:0000256" key="15">
    <source>
        <dbReference type="HAMAP-Rule" id="MF_02067"/>
    </source>
</evidence>
<dbReference type="NCBIfam" id="NF041126">
    <property type="entry name" value="FBP_aldo_phos"/>
    <property type="match status" value="1"/>
</dbReference>
<dbReference type="GO" id="GO:0004332">
    <property type="term" value="F:fructose-bisphosphate aldolase activity"/>
    <property type="evidence" value="ECO:0007669"/>
    <property type="project" value="UniProtKB-UniRule"/>
</dbReference>
<evidence type="ECO:0000256" key="6">
    <source>
        <dbReference type="ARBA" id="ARBA00013093"/>
    </source>
</evidence>
<dbReference type="STRING" id="1184251.TCELL_0264"/>
<comment type="subunit">
    <text evidence="5 15">Homooctamer; dimer of tetramers.</text>
</comment>
<feature type="binding site" description="in other chain" evidence="15">
    <location>
        <position position="134"/>
    </location>
    <ligand>
        <name>beta-D-fructose 1,6-bisphosphate</name>
        <dbReference type="ChEBI" id="CHEBI:32966"/>
        <note>ligand shared between dimeric partners</note>
    </ligand>
</feature>
<comment type="catalytic activity">
    <reaction evidence="15">
        <text>beta-D-fructose 1,6-bisphosphate = D-glyceraldehyde 3-phosphate + dihydroxyacetone phosphate</text>
        <dbReference type="Rhea" id="RHEA:14729"/>
        <dbReference type="ChEBI" id="CHEBI:32966"/>
        <dbReference type="ChEBI" id="CHEBI:57642"/>
        <dbReference type="ChEBI" id="CHEBI:59776"/>
        <dbReference type="EC" id="4.1.2.13"/>
    </reaction>
</comment>
<dbReference type="PANTHER" id="PTHR38341">
    <property type="entry name" value="FRUCTOSE-1,6-BISPHOSPHATE ALDOLASE/PHOSPHATASE"/>
    <property type="match status" value="1"/>
</dbReference>
<feature type="binding site" evidence="15">
    <location>
        <position position="235"/>
    </location>
    <ligand>
        <name>Mg(2+)</name>
        <dbReference type="ChEBI" id="CHEBI:18420"/>
        <label>2</label>
    </ligand>
</feature>
<feature type="binding site" evidence="15">
    <location>
        <position position="234"/>
    </location>
    <ligand>
        <name>Mg(2+)</name>
        <dbReference type="ChEBI" id="CHEBI:18420"/>
        <label>4</label>
    </ligand>
</feature>
<evidence type="ECO:0000313" key="17">
    <source>
        <dbReference type="Proteomes" id="UP000005270"/>
    </source>
</evidence>
<evidence type="ECO:0000256" key="8">
    <source>
        <dbReference type="ARBA" id="ARBA00022432"/>
    </source>
</evidence>
<dbReference type="InParanoid" id="I3TD51"/>
<feature type="binding site" evidence="15">
    <location>
        <position position="55"/>
    </location>
    <ligand>
        <name>Mg(2+)</name>
        <dbReference type="ChEBI" id="CHEBI:18420"/>
        <label>2</label>
    </ligand>
</feature>
<evidence type="ECO:0000256" key="5">
    <source>
        <dbReference type="ARBA" id="ARBA00011820"/>
    </source>
</evidence>
<feature type="binding site" evidence="15">
    <location>
        <position position="54"/>
    </location>
    <ligand>
        <name>Mg(2+)</name>
        <dbReference type="ChEBI" id="CHEBI:18420"/>
        <label>2</label>
    </ligand>
</feature>
<keyword evidence="14 15" id="KW-0119">Carbohydrate metabolism</keyword>
<dbReference type="InterPro" id="IPR036076">
    <property type="entry name" value="FBPase_V_sf"/>
</dbReference>
<dbReference type="FunCoup" id="I3TD51">
    <property type="interactions" value="66"/>
</dbReference>
<organism evidence="16 17">
    <name type="scientific">Thermogladius calderae (strain DSM 22663 / VKM B-2946 / 1633)</name>
    <dbReference type="NCBI Taxonomy" id="1184251"/>
    <lineage>
        <taxon>Archaea</taxon>
        <taxon>Thermoproteota</taxon>
        <taxon>Thermoprotei</taxon>
        <taxon>Desulfurococcales</taxon>
        <taxon>Desulfurococcaceae</taxon>
        <taxon>Thermogladius</taxon>
    </lineage>
</organism>
<feature type="binding site" description="in other chain" evidence="15">
    <location>
        <position position="267"/>
    </location>
    <ligand>
        <name>beta-D-fructose 1,6-bisphosphate</name>
        <dbReference type="ChEBI" id="CHEBI:32966"/>
        <note>ligand shared between dimeric partners</note>
    </ligand>
</feature>
<dbReference type="UniPathway" id="UPA00138"/>
<accession>I3TD51</accession>
<dbReference type="EC" id="4.1.2.13" evidence="15"/>
<feature type="binding site" evidence="15">
    <location>
        <position position="96"/>
    </location>
    <ligand>
        <name>Mg(2+)</name>
        <dbReference type="ChEBI" id="CHEBI:18420"/>
        <label>1</label>
    </ligand>
</feature>
<dbReference type="GO" id="GO:0042132">
    <property type="term" value="F:fructose 1,6-bisphosphate 1-phosphatase activity"/>
    <property type="evidence" value="ECO:0007669"/>
    <property type="project" value="UniProtKB-UniRule"/>
</dbReference>
<feature type="binding site" description="in other chain" evidence="15">
    <location>
        <position position="288"/>
    </location>
    <ligand>
        <name>beta-D-fructose 1,6-bisphosphate</name>
        <dbReference type="ChEBI" id="CHEBI:32966"/>
        <note>ligand shared between dimeric partners</note>
    </ligand>
</feature>
<feature type="binding site" evidence="15">
    <location>
        <position position="133"/>
    </location>
    <ligand>
        <name>Mg(2+)</name>
        <dbReference type="ChEBI" id="CHEBI:18420"/>
        <label>2</label>
    </ligand>
</feature>
<feature type="binding site" evidence="15">
    <location>
        <position position="54"/>
    </location>
    <ligand>
        <name>Mg(2+)</name>
        <dbReference type="ChEBI" id="CHEBI:18420"/>
        <label>1</label>
    </ligand>
</feature>
<comment type="catalytic activity">
    <reaction evidence="1 15">
        <text>beta-D-fructose 1,6-bisphosphate + H2O = beta-D-fructose 6-phosphate + phosphate</text>
        <dbReference type="Rhea" id="RHEA:11064"/>
        <dbReference type="ChEBI" id="CHEBI:15377"/>
        <dbReference type="ChEBI" id="CHEBI:32966"/>
        <dbReference type="ChEBI" id="CHEBI:43474"/>
        <dbReference type="ChEBI" id="CHEBI:57634"/>
        <dbReference type="EC" id="3.1.3.11"/>
    </reaction>
</comment>
<comment type="similarity">
    <text evidence="4 15">Belongs to the FBP aldolase/phosphatase family.</text>
</comment>
<dbReference type="RefSeq" id="WP_014736939.1">
    <property type="nucleotide sequence ID" value="NC_017954.1"/>
</dbReference>
<evidence type="ECO:0000256" key="4">
    <source>
        <dbReference type="ARBA" id="ARBA00010693"/>
    </source>
</evidence>
<evidence type="ECO:0000256" key="11">
    <source>
        <dbReference type="ARBA" id="ARBA00022842"/>
    </source>
</evidence>
<sequence length="384" mass="42627">MADKITLSVIKADVGSISGHYMPHPDQLAAATKVLSEAKQKGLLIDFYVTHVGDDIQLIMTHTKGPDHPDIHGLAWDAFQAATKVAKELKLYAAGQDLLSDAFSGNVRGLGPGVAELEMEERKAEPVITFHADKTEPGAFNLPMYRIFADPFNTAGLVIDPRMHAGFVFEVFDVYEGKSVLLKTPEESYDLLALIGTPGRYIVRRVYRKEDNLLAAVVSVERLNLVAGQYVGKDDPVAIVRAQSGLPAVGEILEAFAFPHLVAGWMRGSHHGPLVPVSMRYARVTRFDGPPRVLALGWNISKGRLIGPADLFDDVAFDETRRLALQIAEYMRRHGPFMPHRLGPEEMEYTTLPEVLERLKNRFVKTEEVKVVKRHSEMLSGEHD</sequence>
<name>I3TD51_THEC1</name>
<feature type="binding site" description="in other chain" evidence="15">
    <location>
        <position position="349"/>
    </location>
    <ligand>
        <name>beta-D-fructose 1,6-bisphosphate</name>
        <dbReference type="ChEBI" id="CHEBI:32966"/>
        <note>ligand shared between dimeric partners</note>
    </ligand>
</feature>
<feature type="binding site" evidence="15">
    <location>
        <position position="234"/>
    </location>
    <ligand>
        <name>Mg(2+)</name>
        <dbReference type="ChEBI" id="CHEBI:18420"/>
        <label>3</label>
    </ligand>
</feature>
<keyword evidence="8 15" id="KW-0312">Gluconeogenesis</keyword>
<keyword evidence="11 15" id="KW-0460">Magnesium</keyword>
<dbReference type="GO" id="GO:0006094">
    <property type="term" value="P:gluconeogenesis"/>
    <property type="evidence" value="ECO:0007669"/>
    <property type="project" value="UniProtKB-UniRule"/>
</dbReference>
<feature type="active site" description="Proton donor/acceptor; for FBP aldolase activity" evidence="15">
    <location>
        <position position="230"/>
    </location>
</feature>
<feature type="binding site" evidence="15">
    <location>
        <position position="233"/>
    </location>
    <ligand>
        <name>Mg(2+)</name>
        <dbReference type="ChEBI" id="CHEBI:18420"/>
        <label>3</label>
    </ligand>
</feature>
<dbReference type="EC" id="3.1.3.11" evidence="6 15"/>
<dbReference type="HOGENOM" id="CLU_041630_0_0_2"/>
<reference evidence="16 17" key="1">
    <citation type="journal article" date="2012" name="J. Bacteriol.">
        <title>Complete genome sequence of the hyperthermophilic cellulolytic Crenarchaeon 'Thermogladius cellulolyticus' 1633.</title>
        <authorList>
            <person name="Mardanov A.V."/>
            <person name="Kochetkova T.V."/>
            <person name="Beletsky A.V."/>
            <person name="Bonch-Osmolovskaya E.A."/>
            <person name="Ravin N.V."/>
            <person name="Skryabin K.G."/>
        </authorList>
    </citation>
    <scope>NUCLEOTIDE SEQUENCE [LARGE SCALE GENOMIC DNA]</scope>
    <source>
        <strain evidence="17">DSM 22663 / VKM B-2946 / 1633</strain>
    </source>
</reference>
<protein>
    <recommendedName>
        <fullName evidence="7 15">Fructose-1,6-bisphosphate aldolase/phosphatase</fullName>
        <shortName evidence="15">FBP A/P</shortName>
        <shortName evidence="15">FBP aldolase/phosphatase</shortName>
        <ecNumber evidence="6 15">3.1.3.11</ecNumber>
        <ecNumber evidence="15">4.1.2.13</ecNumber>
    </recommendedName>
</protein>
<evidence type="ECO:0000256" key="1">
    <source>
        <dbReference type="ARBA" id="ARBA00001273"/>
    </source>
</evidence>
<evidence type="ECO:0000256" key="7">
    <source>
        <dbReference type="ARBA" id="ARBA00018635"/>
    </source>
</evidence>
<feature type="binding site" description="in other chain" evidence="15">
    <location>
        <position position="92"/>
    </location>
    <ligand>
        <name>beta-D-fructose 1,6-bisphosphate</name>
        <dbReference type="ChEBI" id="CHEBI:32966"/>
        <note>ligand shared between dimeric partners</note>
    </ligand>
</feature>
<feature type="binding site" description="in other chain" evidence="15">
    <location>
        <begin position="105"/>
        <end position="106"/>
    </location>
    <ligand>
        <name>beta-D-fructose 1,6-bisphosphate</name>
        <dbReference type="ChEBI" id="CHEBI:32966"/>
        <note>ligand shared between dimeric partners</note>
    </ligand>
</feature>
<gene>
    <name evidence="15" type="primary">fbp</name>
    <name evidence="16" type="ordered locus">TCELL_0264</name>
</gene>
<evidence type="ECO:0000313" key="16">
    <source>
        <dbReference type="EMBL" id="AFK50689.1"/>
    </source>
</evidence>
<evidence type="ECO:0000256" key="13">
    <source>
        <dbReference type="ARBA" id="ARBA00023270"/>
    </source>
</evidence>
<dbReference type="HAMAP" id="MF_02067">
    <property type="entry name" value="FBP_aldolase_phosphatase"/>
    <property type="match status" value="1"/>
</dbReference>
<keyword evidence="12 15" id="KW-0456">Lyase</keyword>
<evidence type="ECO:0000256" key="14">
    <source>
        <dbReference type="ARBA" id="ARBA00023277"/>
    </source>
</evidence>
<comment type="cofactor">
    <cofactor evidence="2 15">
        <name>Mg(2+)</name>
        <dbReference type="ChEBI" id="CHEBI:18420"/>
    </cofactor>
</comment>
<feature type="active site" description="Proton acceptor; for FBP phosphatase activity" evidence="15">
    <location>
        <position position="13"/>
    </location>
</feature>
<dbReference type="Proteomes" id="UP000005270">
    <property type="component" value="Chromosome"/>
</dbReference>
<feature type="binding site" evidence="15">
    <location>
        <position position="20"/>
    </location>
    <ligand>
        <name>Mg(2+)</name>
        <dbReference type="ChEBI" id="CHEBI:18420"/>
        <label>1</label>
    </ligand>
</feature>
<evidence type="ECO:0000256" key="3">
    <source>
        <dbReference type="ARBA" id="ARBA00004742"/>
    </source>
</evidence>
<feature type="binding site" evidence="15">
    <location>
        <begin position="243"/>
        <end position="244"/>
    </location>
    <ligand>
        <name>beta-D-fructose 1,6-bisphosphate</name>
        <dbReference type="ChEBI" id="CHEBI:32966"/>
        <note>ligand shared between dimeric partners</note>
    </ligand>
</feature>
<evidence type="ECO:0000256" key="12">
    <source>
        <dbReference type="ARBA" id="ARBA00023239"/>
    </source>
</evidence>
<evidence type="ECO:0000256" key="2">
    <source>
        <dbReference type="ARBA" id="ARBA00001946"/>
    </source>
</evidence>